<gene>
    <name evidence="14" type="ORF">Fcan01_03491</name>
</gene>
<dbReference type="PROSITE" id="PS00678">
    <property type="entry name" value="WD_REPEATS_1"/>
    <property type="match status" value="1"/>
</dbReference>
<evidence type="ECO:0000256" key="12">
    <source>
        <dbReference type="ARBA" id="ARBA00023306"/>
    </source>
</evidence>
<dbReference type="OrthoDB" id="364224at2759"/>
<dbReference type="GO" id="GO:0034198">
    <property type="term" value="P:cellular response to amino acid starvation"/>
    <property type="evidence" value="ECO:0007669"/>
    <property type="project" value="TreeGrafter"/>
</dbReference>
<dbReference type="EMBL" id="LNIX01000001">
    <property type="protein sequence ID" value="OXA62776.1"/>
    <property type="molecule type" value="Genomic_DNA"/>
</dbReference>
<keyword evidence="7" id="KW-0677">Repeat</keyword>
<keyword evidence="4" id="KW-0813">Transport</keyword>
<dbReference type="InterPro" id="IPR015943">
    <property type="entry name" value="WD40/YVTN_repeat-like_dom_sf"/>
</dbReference>
<dbReference type="InterPro" id="IPR037363">
    <property type="entry name" value="Sec13/Seh1_fam"/>
</dbReference>
<proteinExistence type="inferred from homology"/>
<dbReference type="PROSITE" id="PS50082">
    <property type="entry name" value="WD_REPEATS_2"/>
    <property type="match status" value="2"/>
</dbReference>
<keyword evidence="9" id="KW-0653">Protein transport</keyword>
<feature type="repeat" description="WD" evidence="13">
    <location>
        <begin position="274"/>
        <end position="306"/>
    </location>
</feature>
<dbReference type="GO" id="GO:0031080">
    <property type="term" value="C:nuclear pore outer ring"/>
    <property type="evidence" value="ECO:0007669"/>
    <property type="project" value="TreeGrafter"/>
</dbReference>
<evidence type="ECO:0000256" key="1">
    <source>
        <dbReference type="ARBA" id="ARBA00004259"/>
    </source>
</evidence>
<keyword evidence="10" id="KW-0458">Lysosome</keyword>
<comment type="caution">
    <text evidence="14">The sequence shown here is derived from an EMBL/GenBank/DDBJ whole genome shotgun (WGS) entry which is preliminary data.</text>
</comment>
<name>A0A226F1G8_FOLCA</name>
<dbReference type="Proteomes" id="UP000198287">
    <property type="component" value="Unassembled WGS sequence"/>
</dbReference>
<dbReference type="InterPro" id="IPR020472">
    <property type="entry name" value="WD40_PAC1"/>
</dbReference>
<dbReference type="STRING" id="158441.A0A226F1G8"/>
<evidence type="ECO:0000256" key="8">
    <source>
        <dbReference type="ARBA" id="ARBA00022776"/>
    </source>
</evidence>
<dbReference type="OMA" id="NAPTRRW"/>
<dbReference type="PROSITE" id="PS50294">
    <property type="entry name" value="WD_REPEATS_REGION"/>
    <property type="match status" value="2"/>
</dbReference>
<accession>A0A226F1G8</accession>
<dbReference type="AlphaFoldDB" id="A0A226F1G8"/>
<dbReference type="GO" id="GO:0005764">
    <property type="term" value="C:lysosome"/>
    <property type="evidence" value="ECO:0007669"/>
    <property type="project" value="UniProtKB-SubCell"/>
</dbReference>
<sequence length="378" mass="41538">MFVARHIKTEHKDLIHDVAYDFYGTRMATCSSDQTVRIWEVDHATGNWSCTACWKAHSGSVWKVTWANPEFGQVLATCSFDRTAAVWEEVVGEGNIGDKVSATHWVKRTTLVDSRTSVTDVKFAPKYLGLVLAACSADGFVRIYEAPDVMNLTQWSLQYEVSAKFSCSCIAWNPTYPRHFAPIIAVGSDDTSPDTPKVLVYEFNENLRRWNKIDSLQDVTEPVNDLSFAPNLGRSYHLLGIAGKDLKVVSLEPQGMEEDSQGATRYIVRTVAKCSEHNSTVWRVAWNITGTILASSGDDGVVRLWKGNYIGNWKLVSILRGDGTQLAMTEAGASASPFGSSPVVSSIATTSSSTATTTASRFMKFAAASGVKQDVVWH</sequence>
<keyword evidence="12" id="KW-0131">Cell cycle</keyword>
<feature type="repeat" description="WD" evidence="13">
    <location>
        <begin position="8"/>
        <end position="42"/>
    </location>
</feature>
<keyword evidence="5 13" id="KW-0853">WD repeat</keyword>
<dbReference type="GO" id="GO:0035859">
    <property type="term" value="C:Seh1-associated complex"/>
    <property type="evidence" value="ECO:0007669"/>
    <property type="project" value="TreeGrafter"/>
</dbReference>
<evidence type="ECO:0000256" key="4">
    <source>
        <dbReference type="ARBA" id="ARBA00022448"/>
    </source>
</evidence>
<evidence type="ECO:0000256" key="2">
    <source>
        <dbReference type="ARBA" id="ARBA00004371"/>
    </source>
</evidence>
<evidence type="ECO:0000256" key="13">
    <source>
        <dbReference type="PROSITE-ProRule" id="PRU00221"/>
    </source>
</evidence>
<keyword evidence="8" id="KW-0498">Mitosis</keyword>
<dbReference type="InterPro" id="IPR036322">
    <property type="entry name" value="WD40_repeat_dom_sf"/>
</dbReference>
<evidence type="ECO:0000313" key="14">
    <source>
        <dbReference type="EMBL" id="OXA62776.1"/>
    </source>
</evidence>
<comment type="similarity">
    <text evidence="3">Belongs to the WD repeat SEC13 family.</text>
</comment>
<keyword evidence="11" id="KW-0539">Nucleus</keyword>
<reference evidence="14 15" key="1">
    <citation type="submission" date="2015-12" db="EMBL/GenBank/DDBJ databases">
        <title>The genome of Folsomia candida.</title>
        <authorList>
            <person name="Faddeeva A."/>
            <person name="Derks M.F."/>
            <person name="Anvar Y."/>
            <person name="Smit S."/>
            <person name="Van Straalen N."/>
            <person name="Roelofs D."/>
        </authorList>
    </citation>
    <scope>NUCLEOTIDE SEQUENCE [LARGE SCALE GENOMIC DNA]</scope>
    <source>
        <strain evidence="14 15">VU population</strain>
        <tissue evidence="14">Whole body</tissue>
    </source>
</reference>
<protein>
    <submittedName>
        <fullName evidence="14">Nucleoporin seh1-A</fullName>
    </submittedName>
</protein>
<comment type="subcellular location">
    <subcellularLocation>
        <location evidence="2">Lysosome</location>
    </subcellularLocation>
    <subcellularLocation>
        <location evidence="1">Nucleus envelope</location>
    </subcellularLocation>
</comment>
<evidence type="ECO:0000256" key="5">
    <source>
        <dbReference type="ARBA" id="ARBA00022574"/>
    </source>
</evidence>
<dbReference type="Gene3D" id="2.130.10.10">
    <property type="entry name" value="YVTN repeat-like/Quinoprotein amine dehydrogenase"/>
    <property type="match status" value="1"/>
</dbReference>
<evidence type="ECO:0000256" key="6">
    <source>
        <dbReference type="ARBA" id="ARBA00022618"/>
    </source>
</evidence>
<organism evidence="14 15">
    <name type="scientific">Folsomia candida</name>
    <name type="common">Springtail</name>
    <dbReference type="NCBI Taxonomy" id="158441"/>
    <lineage>
        <taxon>Eukaryota</taxon>
        <taxon>Metazoa</taxon>
        <taxon>Ecdysozoa</taxon>
        <taxon>Arthropoda</taxon>
        <taxon>Hexapoda</taxon>
        <taxon>Collembola</taxon>
        <taxon>Entomobryomorpha</taxon>
        <taxon>Isotomoidea</taxon>
        <taxon>Isotomidae</taxon>
        <taxon>Proisotominae</taxon>
        <taxon>Folsomia</taxon>
    </lineage>
</organism>
<dbReference type="PRINTS" id="PR00320">
    <property type="entry name" value="GPROTEINBRPT"/>
</dbReference>
<dbReference type="GO" id="GO:0005198">
    <property type="term" value="F:structural molecule activity"/>
    <property type="evidence" value="ECO:0007669"/>
    <property type="project" value="InterPro"/>
</dbReference>
<dbReference type="InterPro" id="IPR001680">
    <property type="entry name" value="WD40_rpt"/>
</dbReference>
<keyword evidence="6" id="KW-0132">Cell division</keyword>
<dbReference type="PANTHER" id="PTHR11024:SF3">
    <property type="entry name" value="NUCLEOPORIN SEH1"/>
    <property type="match status" value="1"/>
</dbReference>
<evidence type="ECO:0000256" key="10">
    <source>
        <dbReference type="ARBA" id="ARBA00023228"/>
    </source>
</evidence>
<dbReference type="GO" id="GO:0051301">
    <property type="term" value="P:cell division"/>
    <property type="evidence" value="ECO:0007669"/>
    <property type="project" value="UniProtKB-KW"/>
</dbReference>
<dbReference type="FunFam" id="2.130.10.10:FF:000063">
    <property type="entry name" value="SEH1 like nucleoporin"/>
    <property type="match status" value="1"/>
</dbReference>
<evidence type="ECO:0000256" key="9">
    <source>
        <dbReference type="ARBA" id="ARBA00022927"/>
    </source>
</evidence>
<evidence type="ECO:0000256" key="7">
    <source>
        <dbReference type="ARBA" id="ARBA00022737"/>
    </source>
</evidence>
<evidence type="ECO:0000256" key="3">
    <source>
        <dbReference type="ARBA" id="ARBA00010102"/>
    </source>
</evidence>
<keyword evidence="15" id="KW-1185">Reference proteome</keyword>
<dbReference type="Pfam" id="PF00400">
    <property type="entry name" value="WD40"/>
    <property type="match status" value="3"/>
</dbReference>
<dbReference type="GO" id="GO:1904263">
    <property type="term" value="P:positive regulation of TORC1 signaling"/>
    <property type="evidence" value="ECO:0007669"/>
    <property type="project" value="TreeGrafter"/>
</dbReference>
<evidence type="ECO:0000256" key="11">
    <source>
        <dbReference type="ARBA" id="ARBA00023242"/>
    </source>
</evidence>
<dbReference type="SUPFAM" id="SSF50978">
    <property type="entry name" value="WD40 repeat-like"/>
    <property type="match status" value="1"/>
</dbReference>
<dbReference type="InterPro" id="IPR019775">
    <property type="entry name" value="WD40_repeat_CS"/>
</dbReference>
<dbReference type="SMART" id="SM00320">
    <property type="entry name" value="WD40"/>
    <property type="match status" value="5"/>
</dbReference>
<evidence type="ECO:0000313" key="15">
    <source>
        <dbReference type="Proteomes" id="UP000198287"/>
    </source>
</evidence>
<dbReference type="GO" id="GO:0015031">
    <property type="term" value="P:protein transport"/>
    <property type="evidence" value="ECO:0007669"/>
    <property type="project" value="UniProtKB-KW"/>
</dbReference>
<dbReference type="PANTHER" id="PTHR11024">
    <property type="entry name" value="NUCLEAR PORE COMPLEX PROTEIN SEC13 / SEH1 FAMILY MEMBER"/>
    <property type="match status" value="1"/>
</dbReference>